<dbReference type="Pfam" id="PF01535">
    <property type="entry name" value="PPR"/>
    <property type="match status" value="2"/>
</dbReference>
<dbReference type="PROSITE" id="PS51375">
    <property type="entry name" value="PPR"/>
    <property type="match status" value="1"/>
</dbReference>
<dbReference type="Proteomes" id="UP000694251">
    <property type="component" value="Chromosome 6"/>
</dbReference>
<name>A0A8T2CCA0_ARASU</name>
<dbReference type="OrthoDB" id="1429928at2759"/>
<dbReference type="PANTHER" id="PTHR47939">
    <property type="entry name" value="MEMBRANE-ASSOCIATED SALT-INDUCIBLE PROTEIN-LIKE"/>
    <property type="match status" value="1"/>
</dbReference>
<evidence type="ECO:0000313" key="5">
    <source>
        <dbReference type="Proteomes" id="UP000694251"/>
    </source>
</evidence>
<feature type="repeat" description="PPR" evidence="3">
    <location>
        <begin position="214"/>
        <end position="248"/>
    </location>
</feature>
<evidence type="ECO:0000313" key="4">
    <source>
        <dbReference type="EMBL" id="KAG7596975.1"/>
    </source>
</evidence>
<keyword evidence="5" id="KW-1185">Reference proteome</keyword>
<evidence type="ECO:0000256" key="1">
    <source>
        <dbReference type="ARBA" id="ARBA00007626"/>
    </source>
</evidence>
<dbReference type="InterPro" id="IPR002885">
    <property type="entry name" value="PPR_rpt"/>
</dbReference>
<organism evidence="4 5">
    <name type="scientific">Arabidopsis suecica</name>
    <name type="common">Swedish thale-cress</name>
    <name type="synonym">Cardaminopsis suecica</name>
    <dbReference type="NCBI Taxonomy" id="45249"/>
    <lineage>
        <taxon>Eukaryota</taxon>
        <taxon>Viridiplantae</taxon>
        <taxon>Streptophyta</taxon>
        <taxon>Embryophyta</taxon>
        <taxon>Tracheophyta</taxon>
        <taxon>Spermatophyta</taxon>
        <taxon>Magnoliopsida</taxon>
        <taxon>eudicotyledons</taxon>
        <taxon>Gunneridae</taxon>
        <taxon>Pentapetalae</taxon>
        <taxon>rosids</taxon>
        <taxon>malvids</taxon>
        <taxon>Brassicales</taxon>
        <taxon>Brassicaceae</taxon>
        <taxon>Camelineae</taxon>
        <taxon>Arabidopsis</taxon>
    </lineage>
</organism>
<evidence type="ECO:0000256" key="3">
    <source>
        <dbReference type="PROSITE-ProRule" id="PRU00708"/>
    </source>
</evidence>
<sequence length="276" mass="30910">MERNVTFLPSVQAYATVIRIVFGCGLDQKLNNFLVELVRKGDKGRGFSVMDLLKAVGEAEEEGKGSLLLLSRLSSALVKAYANLDMFDQAIDIFFQTSPLGCVPDIQALSFLMNRMIASGENNMAVATFMQIERLGLDADANTYVLVVQALCRNEDTKGVEKLLSRLLNSEPRKCSVFYMNFIEGLCLNQMAGIANLVLQPLRDANILVDKSDLGIAYRRVVRGLCNEMRIEEAKKAVLDMEELGIDPDVYFNSSIIEGYRKNLNISKLWIFLTKW</sequence>
<dbReference type="Gene3D" id="1.25.40.10">
    <property type="entry name" value="Tetratricopeptide repeat domain"/>
    <property type="match status" value="2"/>
</dbReference>
<evidence type="ECO:0000256" key="2">
    <source>
        <dbReference type="ARBA" id="ARBA00022737"/>
    </source>
</evidence>
<dbReference type="InterPro" id="IPR011990">
    <property type="entry name" value="TPR-like_helical_dom_sf"/>
</dbReference>
<dbReference type="EMBL" id="JAEFBJ010000006">
    <property type="protein sequence ID" value="KAG7596975.1"/>
    <property type="molecule type" value="Genomic_DNA"/>
</dbReference>
<dbReference type="AlphaFoldDB" id="A0A8T2CCA0"/>
<dbReference type="InterPro" id="IPR050667">
    <property type="entry name" value="PPR-containing_protein"/>
</dbReference>
<keyword evidence="2" id="KW-0677">Repeat</keyword>
<protein>
    <submittedName>
        <fullName evidence="4">Pentatricopeptide repeat</fullName>
    </submittedName>
</protein>
<accession>A0A8T2CCA0</accession>
<reference evidence="4 5" key="1">
    <citation type="submission" date="2020-12" db="EMBL/GenBank/DDBJ databases">
        <title>Concerted genomic and epigenomic changes stabilize Arabidopsis allopolyploids.</title>
        <authorList>
            <person name="Chen Z."/>
        </authorList>
    </citation>
    <scope>NUCLEOTIDE SEQUENCE [LARGE SCALE GENOMIC DNA]</scope>
    <source>
        <strain evidence="4">As9502</strain>
        <tissue evidence="4">Leaf</tissue>
    </source>
</reference>
<gene>
    <name evidence="4" type="ORF">ISN44_As06g013890</name>
</gene>
<proteinExistence type="inferred from homology"/>
<comment type="similarity">
    <text evidence="1">Belongs to the PPR family. P subfamily.</text>
</comment>
<dbReference type="NCBIfam" id="TIGR00756">
    <property type="entry name" value="PPR"/>
    <property type="match status" value="1"/>
</dbReference>
<dbReference type="PANTHER" id="PTHR47939:SF1">
    <property type="entry name" value="OS04G0684500 PROTEIN"/>
    <property type="match status" value="1"/>
</dbReference>
<comment type="caution">
    <text evidence="4">The sequence shown here is derived from an EMBL/GenBank/DDBJ whole genome shotgun (WGS) entry which is preliminary data.</text>
</comment>